<feature type="compositionally biased region" description="Basic residues" evidence="14">
    <location>
        <begin position="87"/>
        <end position="97"/>
    </location>
</feature>
<evidence type="ECO:0000256" key="10">
    <source>
        <dbReference type="ARBA" id="ARBA00023242"/>
    </source>
</evidence>
<feature type="region of interest" description="Disordered" evidence="14">
    <location>
        <begin position="87"/>
        <end position="115"/>
    </location>
</feature>
<accession>A0A9Q0YDP5</accession>
<sequence>MTKSPRKEWCSAVKCKSSGAKYPELSFYRFPKDEERCAEWVLRCGRKDLQGKPVKYLNTNCRICAKHFEPKQILNTGRLVWNAVPTKFKHHHSKSRKQQRERAKQIHARSGPLGQRLKKKLAHLDIVNDDKKQEVISQEPLSKYLKFSEKDLEVRLRGQRQNVCLRNLQSTAKDAERREAHPSQEPASSKLQTSDDNMTVIEMDHSYINADSELSEGHNKTAKGVEQESFEEDQCKAPEKVQSPHQSSSEHSDLHPDCQKTPKIAHVKSLLSATLKPIEGTPNVQFQLVDASKNSQTTCLELVNKDGSYFLVSSEAPQQRVPLRISCPSTSKLIQFPPTNVQNETLHSIQKTTSVEKLLQKVTTKPVGFQACSQIISTPNGHHPHIHLQNVQETIKQSGLEEQTKRNIKNVHHEEVVVAAKRTRRSVKKNSSTLRVRLFRAKLKIKKLEAALEKVKKQKSRHKEEKKRALKEVSWSPLTLDKRKLHGRRYSEKHKRFAIGLYKQSRKAYQFCRKELSLPSVRSLQEWMKKDKLKSKGVLSESLQASVPTGNYTEADGCTAEEEAPRITGLISVQETTEAVSPGQDIEVLVQTSEEVGTVLGPCNMAQQNITEVLISKTQLNGREGTPLTAEEAVKLVEAFNDSARGDL</sequence>
<dbReference type="InterPro" id="IPR026516">
    <property type="entry name" value="THAP1/10"/>
</dbReference>
<comment type="similarity">
    <text evidence="2">Belongs to the THAP1 family.</text>
</comment>
<keyword evidence="8 12" id="KW-0238">DNA-binding</keyword>
<evidence type="ECO:0000256" key="14">
    <source>
        <dbReference type="SAM" id="MobiDB-lite"/>
    </source>
</evidence>
<feature type="region of interest" description="Disordered" evidence="14">
    <location>
        <begin position="171"/>
        <end position="195"/>
    </location>
</feature>
<dbReference type="GO" id="GO:0043565">
    <property type="term" value="F:sequence-specific DNA binding"/>
    <property type="evidence" value="ECO:0007669"/>
    <property type="project" value="InterPro"/>
</dbReference>
<dbReference type="PANTHER" id="PTHR46600:SF1">
    <property type="entry name" value="THAP DOMAIN-CONTAINING PROTEIN 1"/>
    <property type="match status" value="1"/>
</dbReference>
<feature type="compositionally biased region" description="Polar residues" evidence="14">
    <location>
        <begin position="185"/>
        <end position="195"/>
    </location>
</feature>
<keyword evidence="11" id="KW-0131">Cell cycle</keyword>
<comment type="caution">
    <text evidence="16">The sequence shown here is derived from an EMBL/GenBank/DDBJ whole genome shotgun (WGS) entry which is preliminary data.</text>
</comment>
<evidence type="ECO:0000313" key="17">
    <source>
        <dbReference type="Proteomes" id="UP001152320"/>
    </source>
</evidence>
<keyword evidence="6" id="KW-0805">Transcription regulation</keyword>
<keyword evidence="9" id="KW-0804">Transcription</keyword>
<protein>
    <submittedName>
        <fullName evidence="16">52 kDa repressor of the inhibitor of the protein kinase</fullName>
    </submittedName>
</protein>
<evidence type="ECO:0000256" key="2">
    <source>
        <dbReference type="ARBA" id="ARBA00006177"/>
    </source>
</evidence>
<feature type="compositionally biased region" description="Basic and acidic residues" evidence="14">
    <location>
        <begin position="248"/>
        <end position="257"/>
    </location>
</feature>
<keyword evidence="10" id="KW-0539">Nucleus</keyword>
<dbReference type="InterPro" id="IPR021896">
    <property type="entry name" value="THAP9-like_HTH"/>
</dbReference>
<dbReference type="SUPFAM" id="SSF57716">
    <property type="entry name" value="Glucocorticoid receptor-like (DNA-binding domain)"/>
    <property type="match status" value="1"/>
</dbReference>
<dbReference type="AlphaFoldDB" id="A0A9Q0YDP5"/>
<dbReference type="SMART" id="SM00692">
    <property type="entry name" value="DM3"/>
    <property type="match status" value="1"/>
</dbReference>
<dbReference type="Pfam" id="PF12017">
    <property type="entry name" value="Tnp_P_element"/>
    <property type="match status" value="1"/>
</dbReference>
<keyword evidence="4 12" id="KW-0863">Zinc-finger</keyword>
<evidence type="ECO:0000256" key="4">
    <source>
        <dbReference type="ARBA" id="ARBA00022771"/>
    </source>
</evidence>
<dbReference type="GO" id="GO:0005654">
    <property type="term" value="C:nucleoplasm"/>
    <property type="evidence" value="ECO:0007669"/>
    <property type="project" value="UniProtKB-SubCell"/>
</dbReference>
<dbReference type="GO" id="GO:0008270">
    <property type="term" value="F:zinc ion binding"/>
    <property type="evidence" value="ECO:0007669"/>
    <property type="project" value="UniProtKB-KW"/>
</dbReference>
<dbReference type="Proteomes" id="UP001152320">
    <property type="component" value="Chromosome 23"/>
</dbReference>
<organism evidence="16 17">
    <name type="scientific">Holothuria leucospilota</name>
    <name type="common">Black long sea cucumber</name>
    <name type="synonym">Mertensiothuria leucospilota</name>
    <dbReference type="NCBI Taxonomy" id="206669"/>
    <lineage>
        <taxon>Eukaryota</taxon>
        <taxon>Metazoa</taxon>
        <taxon>Echinodermata</taxon>
        <taxon>Eleutherozoa</taxon>
        <taxon>Echinozoa</taxon>
        <taxon>Holothuroidea</taxon>
        <taxon>Aspidochirotacea</taxon>
        <taxon>Aspidochirotida</taxon>
        <taxon>Holothuriidae</taxon>
        <taxon>Holothuria</taxon>
    </lineage>
</organism>
<dbReference type="EMBL" id="JAIZAY010000023">
    <property type="protein sequence ID" value="KAJ8019824.1"/>
    <property type="molecule type" value="Genomic_DNA"/>
</dbReference>
<gene>
    <name evidence="16" type="ORF">HOLleu_41575</name>
</gene>
<feature type="region of interest" description="Disordered" evidence="14">
    <location>
        <begin position="210"/>
        <end position="257"/>
    </location>
</feature>
<reference evidence="16" key="1">
    <citation type="submission" date="2021-10" db="EMBL/GenBank/DDBJ databases">
        <title>Tropical sea cucumber genome reveals ecological adaptation and Cuvierian tubules defense mechanism.</title>
        <authorList>
            <person name="Chen T."/>
        </authorList>
    </citation>
    <scope>NUCLEOTIDE SEQUENCE</scope>
    <source>
        <strain evidence="16">Nanhai2018</strain>
        <tissue evidence="16">Muscle</tissue>
    </source>
</reference>
<dbReference type="PANTHER" id="PTHR46600">
    <property type="entry name" value="THAP DOMAIN-CONTAINING"/>
    <property type="match status" value="1"/>
</dbReference>
<keyword evidence="3" id="KW-0479">Metal-binding</keyword>
<evidence type="ECO:0000256" key="1">
    <source>
        <dbReference type="ARBA" id="ARBA00004642"/>
    </source>
</evidence>
<dbReference type="OrthoDB" id="7683421at2759"/>
<comment type="subcellular location">
    <subcellularLocation>
        <location evidence="1">Nucleus</location>
        <location evidence="1">Nucleoplasm</location>
    </subcellularLocation>
</comment>
<name>A0A9Q0YDP5_HOLLE</name>
<dbReference type="SMART" id="SM00980">
    <property type="entry name" value="THAP"/>
    <property type="match status" value="1"/>
</dbReference>
<evidence type="ECO:0000256" key="3">
    <source>
        <dbReference type="ARBA" id="ARBA00022723"/>
    </source>
</evidence>
<keyword evidence="17" id="KW-1185">Reference proteome</keyword>
<evidence type="ECO:0000256" key="8">
    <source>
        <dbReference type="ARBA" id="ARBA00023125"/>
    </source>
</evidence>
<evidence type="ECO:0000256" key="12">
    <source>
        <dbReference type="PROSITE-ProRule" id="PRU00309"/>
    </source>
</evidence>
<feature type="coiled-coil region" evidence="13">
    <location>
        <begin position="438"/>
        <end position="472"/>
    </location>
</feature>
<keyword evidence="5" id="KW-0862">Zinc</keyword>
<dbReference type="Pfam" id="PF05485">
    <property type="entry name" value="THAP"/>
    <property type="match status" value="1"/>
</dbReference>
<evidence type="ECO:0000256" key="7">
    <source>
        <dbReference type="ARBA" id="ARBA00023054"/>
    </source>
</evidence>
<dbReference type="InterPro" id="IPR006612">
    <property type="entry name" value="THAP_Znf"/>
</dbReference>
<evidence type="ECO:0000256" key="5">
    <source>
        <dbReference type="ARBA" id="ARBA00022833"/>
    </source>
</evidence>
<evidence type="ECO:0000259" key="15">
    <source>
        <dbReference type="PROSITE" id="PS50950"/>
    </source>
</evidence>
<proteinExistence type="inferred from homology"/>
<evidence type="ECO:0000256" key="13">
    <source>
        <dbReference type="SAM" id="Coils"/>
    </source>
</evidence>
<keyword evidence="7 13" id="KW-0175">Coiled coil</keyword>
<dbReference type="PROSITE" id="PS50950">
    <property type="entry name" value="ZF_THAP"/>
    <property type="match status" value="1"/>
</dbReference>
<evidence type="ECO:0000256" key="6">
    <source>
        <dbReference type="ARBA" id="ARBA00023015"/>
    </source>
</evidence>
<evidence type="ECO:0000256" key="11">
    <source>
        <dbReference type="ARBA" id="ARBA00023306"/>
    </source>
</evidence>
<feature type="compositionally biased region" description="Basic and acidic residues" evidence="14">
    <location>
        <begin position="173"/>
        <end position="182"/>
    </location>
</feature>
<evidence type="ECO:0000313" key="16">
    <source>
        <dbReference type="EMBL" id="KAJ8019824.1"/>
    </source>
</evidence>
<feature type="compositionally biased region" description="Basic and acidic residues" evidence="14">
    <location>
        <begin position="215"/>
        <end position="226"/>
    </location>
</feature>
<feature type="domain" description="THAP-type" evidence="15">
    <location>
        <begin position="1"/>
        <end position="88"/>
    </location>
</feature>
<evidence type="ECO:0000256" key="9">
    <source>
        <dbReference type="ARBA" id="ARBA00023163"/>
    </source>
</evidence>